<dbReference type="InterPro" id="IPR003593">
    <property type="entry name" value="AAA+_ATPase"/>
</dbReference>
<dbReference type="Proteomes" id="UP000460435">
    <property type="component" value="Unassembled WGS sequence"/>
</dbReference>
<evidence type="ECO:0000256" key="5">
    <source>
        <dbReference type="ARBA" id="ARBA00022840"/>
    </source>
</evidence>
<evidence type="ECO:0000256" key="3">
    <source>
        <dbReference type="ARBA" id="ARBA00022448"/>
    </source>
</evidence>
<gene>
    <name evidence="8" type="ORF">F7O44_06870</name>
</gene>
<keyword evidence="5 8" id="KW-0067">ATP-binding</keyword>
<protein>
    <submittedName>
        <fullName evidence="8">ATP-binding cassette domain-containing protein</fullName>
    </submittedName>
</protein>
<comment type="caution">
    <text evidence="8">The sequence shown here is derived from an EMBL/GenBank/DDBJ whole genome shotgun (WGS) entry which is preliminary data.</text>
</comment>
<keyword evidence="4" id="KW-0547">Nucleotide-binding</keyword>
<dbReference type="InterPro" id="IPR050763">
    <property type="entry name" value="ABC_transporter_ATP-binding"/>
</dbReference>
<evidence type="ECO:0000313" key="8">
    <source>
        <dbReference type="EMBL" id="NDL56791.1"/>
    </source>
</evidence>
<dbReference type="GO" id="GO:0016887">
    <property type="term" value="F:ATP hydrolysis activity"/>
    <property type="evidence" value="ECO:0007669"/>
    <property type="project" value="InterPro"/>
</dbReference>
<dbReference type="SMART" id="SM00382">
    <property type="entry name" value="AAA"/>
    <property type="match status" value="1"/>
</dbReference>
<dbReference type="PANTHER" id="PTHR42711:SF5">
    <property type="entry name" value="ABC TRANSPORTER ATP-BINDING PROTEIN NATA"/>
    <property type="match status" value="1"/>
</dbReference>
<sequence>MTRGAHVPERTLVSVDGLTKRFGNLTAVKDLNLQVSAGEIYGLLGPNGAGKTTTIRALLGFINPTEGRVGVLGGHARELDIRSRVGYVGGDVTLDRGLRVRNLLTWYAKLRGGPAWPTIQDLCDRLSLDPSRKIGQLSTGNRRKVAIVQAFMHDPDVLILDEPTAGLDPLLQRDVLSLVRARRDAGASVLYSSHTLPEVEDIADRIGILRRGVLVHEDTIFNLRDVARQRLELRFADDVPAGLLDDVEGVSEVVIDGGTARVVVDGSVAALVDRVAGHRVERIVSHDDDLEDVFFEYYRDGEKENT</sequence>
<evidence type="ECO:0000256" key="4">
    <source>
        <dbReference type="ARBA" id="ARBA00022741"/>
    </source>
</evidence>
<reference evidence="8 9" key="1">
    <citation type="submission" date="2019-11" db="EMBL/GenBank/DDBJ databases">
        <authorList>
            <person name="Li X.-J."/>
            <person name="Feng X.-M."/>
        </authorList>
    </citation>
    <scope>NUCLEOTIDE SEQUENCE [LARGE SCALE GENOMIC DNA]</scope>
    <source>
        <strain evidence="8 9">XMNu-373</strain>
    </source>
</reference>
<dbReference type="PANTHER" id="PTHR42711">
    <property type="entry name" value="ABC TRANSPORTER ATP-BINDING PROTEIN"/>
    <property type="match status" value="1"/>
</dbReference>
<dbReference type="GO" id="GO:0005886">
    <property type="term" value="C:plasma membrane"/>
    <property type="evidence" value="ECO:0007669"/>
    <property type="project" value="UniProtKB-SubCell"/>
</dbReference>
<accession>A0A7K3M0G5</accession>
<dbReference type="AlphaFoldDB" id="A0A7K3M0G5"/>
<keyword evidence="6" id="KW-0046">Antibiotic resistance</keyword>
<evidence type="ECO:0000256" key="2">
    <source>
        <dbReference type="ARBA" id="ARBA00005417"/>
    </source>
</evidence>
<dbReference type="Pfam" id="PF00005">
    <property type="entry name" value="ABC_tran"/>
    <property type="match status" value="1"/>
</dbReference>
<evidence type="ECO:0000256" key="6">
    <source>
        <dbReference type="ARBA" id="ARBA00023251"/>
    </source>
</evidence>
<name>A0A7K3M0G5_9ACTN</name>
<comment type="similarity">
    <text evidence="2">Belongs to the ABC transporter superfamily.</text>
</comment>
<dbReference type="PROSITE" id="PS50893">
    <property type="entry name" value="ABC_TRANSPORTER_2"/>
    <property type="match status" value="1"/>
</dbReference>
<dbReference type="Gene3D" id="3.40.50.300">
    <property type="entry name" value="P-loop containing nucleotide triphosphate hydrolases"/>
    <property type="match status" value="1"/>
</dbReference>
<evidence type="ECO:0000259" key="7">
    <source>
        <dbReference type="PROSITE" id="PS50893"/>
    </source>
</evidence>
<feature type="domain" description="ABC transporter" evidence="7">
    <location>
        <begin position="13"/>
        <end position="236"/>
    </location>
</feature>
<organism evidence="8 9">
    <name type="scientific">Phytoactinopolyspora mesophila</name>
    <dbReference type="NCBI Taxonomy" id="2650750"/>
    <lineage>
        <taxon>Bacteria</taxon>
        <taxon>Bacillati</taxon>
        <taxon>Actinomycetota</taxon>
        <taxon>Actinomycetes</taxon>
        <taxon>Jiangellales</taxon>
        <taxon>Jiangellaceae</taxon>
        <taxon>Phytoactinopolyspora</taxon>
    </lineage>
</organism>
<dbReference type="InterPro" id="IPR003439">
    <property type="entry name" value="ABC_transporter-like_ATP-bd"/>
</dbReference>
<evidence type="ECO:0000256" key="1">
    <source>
        <dbReference type="ARBA" id="ARBA00004202"/>
    </source>
</evidence>
<dbReference type="EMBL" id="WLZY01000002">
    <property type="protein sequence ID" value="NDL56791.1"/>
    <property type="molecule type" value="Genomic_DNA"/>
</dbReference>
<dbReference type="CDD" id="cd03230">
    <property type="entry name" value="ABC_DR_subfamily_A"/>
    <property type="match status" value="1"/>
</dbReference>
<comment type="subcellular location">
    <subcellularLocation>
        <location evidence="1">Cell membrane</location>
        <topology evidence="1">Peripheral membrane protein</topology>
    </subcellularLocation>
</comment>
<proteinExistence type="inferred from homology"/>
<keyword evidence="9" id="KW-1185">Reference proteome</keyword>
<dbReference type="InterPro" id="IPR027417">
    <property type="entry name" value="P-loop_NTPase"/>
</dbReference>
<dbReference type="GO" id="GO:0046677">
    <property type="term" value="P:response to antibiotic"/>
    <property type="evidence" value="ECO:0007669"/>
    <property type="project" value="UniProtKB-KW"/>
</dbReference>
<dbReference type="SUPFAM" id="SSF52540">
    <property type="entry name" value="P-loop containing nucleoside triphosphate hydrolases"/>
    <property type="match status" value="1"/>
</dbReference>
<evidence type="ECO:0000313" key="9">
    <source>
        <dbReference type="Proteomes" id="UP000460435"/>
    </source>
</evidence>
<keyword evidence="3" id="KW-0813">Transport</keyword>
<dbReference type="GO" id="GO:0005524">
    <property type="term" value="F:ATP binding"/>
    <property type="evidence" value="ECO:0007669"/>
    <property type="project" value="UniProtKB-KW"/>
</dbReference>